<evidence type="ECO:0000313" key="1">
    <source>
        <dbReference type="EMBL" id="CAH7676191.1"/>
    </source>
</evidence>
<evidence type="ECO:0000313" key="2">
    <source>
        <dbReference type="Proteomes" id="UP001153365"/>
    </source>
</evidence>
<name>A0AAV0B342_PHAPC</name>
<accession>A0AAV0B342</accession>
<gene>
    <name evidence="1" type="ORF">PPACK8108_LOCUS11302</name>
</gene>
<dbReference type="EMBL" id="CALTRL010002613">
    <property type="protein sequence ID" value="CAH7676191.1"/>
    <property type="molecule type" value="Genomic_DNA"/>
</dbReference>
<keyword evidence="2" id="KW-1185">Reference proteome</keyword>
<organism evidence="1 2">
    <name type="scientific">Phakopsora pachyrhizi</name>
    <name type="common">Asian soybean rust disease fungus</name>
    <dbReference type="NCBI Taxonomy" id="170000"/>
    <lineage>
        <taxon>Eukaryota</taxon>
        <taxon>Fungi</taxon>
        <taxon>Dikarya</taxon>
        <taxon>Basidiomycota</taxon>
        <taxon>Pucciniomycotina</taxon>
        <taxon>Pucciniomycetes</taxon>
        <taxon>Pucciniales</taxon>
        <taxon>Phakopsoraceae</taxon>
        <taxon>Phakopsora</taxon>
    </lineage>
</organism>
<dbReference type="AlphaFoldDB" id="A0AAV0B342"/>
<sequence>MTKLRNLSGLQRQIRSHYRSALRMITSKPINFRQAQLKKDFESIEFYLRRIKNQIELYSDPKVKKIQNFTVNNNRQKNVGDSAEDGVRMGWIAKGGRVGIGRSEAEKPQM</sequence>
<dbReference type="Proteomes" id="UP001153365">
    <property type="component" value="Unassembled WGS sequence"/>
</dbReference>
<comment type="caution">
    <text evidence="1">The sequence shown here is derived from an EMBL/GenBank/DDBJ whole genome shotgun (WGS) entry which is preliminary data.</text>
</comment>
<proteinExistence type="predicted"/>
<protein>
    <submittedName>
        <fullName evidence="1">Uncharacterized protein</fullName>
    </submittedName>
</protein>
<reference evidence="1" key="1">
    <citation type="submission" date="2022-06" db="EMBL/GenBank/DDBJ databases">
        <authorList>
            <consortium name="SYNGENTA / RWTH Aachen University"/>
        </authorList>
    </citation>
    <scope>NUCLEOTIDE SEQUENCE</scope>
</reference>